<protein>
    <recommendedName>
        <fullName evidence="3">Reverse transcriptase domain-containing protein</fullName>
    </recommendedName>
</protein>
<dbReference type="EMBL" id="JAPQFC010000084">
    <property type="protein sequence ID" value="MCY6524763.1"/>
    <property type="molecule type" value="Genomic_DNA"/>
</dbReference>
<name>A0A9Q4H8G7_ACTPL</name>
<reference evidence="1" key="1">
    <citation type="journal article" date="2021" name="Vet Sci">
        <title>O-Serogroups and Pathovirotypes of Escherichia coli Isolated from Post-Weaning Piglets Showing Diarrhoea and/or Oedema in South Korea.</title>
        <authorList>
            <person name="Byun J.W."/>
            <person name="Moon B.Y."/>
            <person name="Do K.H."/>
            <person name="Lee K."/>
            <person name="Lee H.Y."/>
            <person name="Kim W.I."/>
            <person name="So B."/>
            <person name="Lee W.K."/>
        </authorList>
    </citation>
    <scope>NUCLEOTIDE SEQUENCE</scope>
    <source>
        <strain evidence="1">84/14</strain>
    </source>
</reference>
<evidence type="ECO:0000313" key="2">
    <source>
        <dbReference type="Proteomes" id="UP001077788"/>
    </source>
</evidence>
<accession>A0A9Q4H8G7</accession>
<gene>
    <name evidence="1" type="ORF">OYG11_11175</name>
</gene>
<dbReference type="RefSeq" id="WP_267991825.1">
    <property type="nucleotide sequence ID" value="NZ_JAPQFC010000084.1"/>
</dbReference>
<dbReference type="Proteomes" id="UP001077788">
    <property type="component" value="Unassembled WGS sequence"/>
</dbReference>
<feature type="non-terminal residue" evidence="1">
    <location>
        <position position="82"/>
    </location>
</feature>
<proteinExistence type="predicted"/>
<evidence type="ECO:0008006" key="3">
    <source>
        <dbReference type="Google" id="ProtNLM"/>
    </source>
</evidence>
<comment type="caution">
    <text evidence="1">The sequence shown here is derived from an EMBL/GenBank/DDBJ whole genome shotgun (WGS) entry which is preliminary data.</text>
</comment>
<reference evidence="1" key="2">
    <citation type="submission" date="2022-12" db="EMBL/GenBank/DDBJ databases">
        <authorList>
            <person name="Kardos G."/>
            <person name="Sarkozi R."/>
            <person name="Laczko L."/>
            <person name="Marton S."/>
            <person name="Makrai L."/>
            <person name="Banyai K."/>
            <person name="Fodor L."/>
        </authorList>
    </citation>
    <scope>NUCLEOTIDE SEQUENCE</scope>
    <source>
        <strain evidence="1">84/14</strain>
    </source>
</reference>
<dbReference type="AlphaFoldDB" id="A0A9Q4H8G7"/>
<evidence type="ECO:0000313" key="1">
    <source>
        <dbReference type="EMBL" id="MCY6524763.1"/>
    </source>
</evidence>
<sequence length="82" mass="9508">MKDTHDQTIPVTSVANSKIVEIEPRKTLNINANLTPGQEMKLIHLLRKYKEAFAWDYPDMKGIDPQLCTHHIYIEKDARPVH</sequence>
<organism evidence="1 2">
    <name type="scientific">Actinobacillus pleuropneumoniae</name>
    <name type="common">Haemophilus pleuropneumoniae</name>
    <dbReference type="NCBI Taxonomy" id="715"/>
    <lineage>
        <taxon>Bacteria</taxon>
        <taxon>Pseudomonadati</taxon>
        <taxon>Pseudomonadota</taxon>
        <taxon>Gammaproteobacteria</taxon>
        <taxon>Pasteurellales</taxon>
        <taxon>Pasteurellaceae</taxon>
        <taxon>Actinobacillus</taxon>
    </lineage>
</organism>